<comment type="caution">
    <text evidence="8">The sequence shown here is derived from an EMBL/GenBank/DDBJ whole genome shotgun (WGS) entry which is preliminary data.</text>
</comment>
<gene>
    <name evidence="6 8" type="primary">xseB</name>
    <name evidence="8" type="ORF">CR164_03580</name>
</gene>
<sequence length="82" mass="9385">MSQKKKATIEELIARLEEITGEMENPDTGIDQSIKLYEEGLKIADACRKRLQDARQKIEVINPESSEKQPEKKQDYGLFSDS</sequence>
<evidence type="ECO:0000256" key="7">
    <source>
        <dbReference type="SAM" id="MobiDB-lite"/>
    </source>
</evidence>
<dbReference type="InterPro" id="IPR037004">
    <property type="entry name" value="Exonuc_VII_ssu_sf"/>
</dbReference>
<comment type="function">
    <text evidence="6">Bidirectionally degrades single-stranded DNA into large acid-insoluble oligonucleotides, which are then degraded further into small acid-soluble oligonucleotides.</text>
</comment>
<dbReference type="RefSeq" id="WP_110022548.1">
    <property type="nucleotide sequence ID" value="NZ_PDNZ01000002.1"/>
</dbReference>
<dbReference type="Pfam" id="PF02609">
    <property type="entry name" value="Exonuc_VII_S"/>
    <property type="match status" value="1"/>
</dbReference>
<dbReference type="HAMAP" id="MF_00337">
    <property type="entry name" value="Exonuc_7_S"/>
    <property type="match status" value="1"/>
</dbReference>
<dbReference type="AlphaFoldDB" id="A0A317T844"/>
<accession>A0A317T844</accession>
<dbReference type="GO" id="GO:0005829">
    <property type="term" value="C:cytosol"/>
    <property type="evidence" value="ECO:0007669"/>
    <property type="project" value="TreeGrafter"/>
</dbReference>
<dbReference type="SUPFAM" id="SSF116842">
    <property type="entry name" value="XseB-like"/>
    <property type="match status" value="1"/>
</dbReference>
<dbReference type="InterPro" id="IPR003761">
    <property type="entry name" value="Exonuc_VII_S"/>
</dbReference>
<dbReference type="PIRSF" id="PIRSF006488">
    <property type="entry name" value="Exonuc_VII_S"/>
    <property type="match status" value="1"/>
</dbReference>
<dbReference type="Proteomes" id="UP000246278">
    <property type="component" value="Unassembled WGS sequence"/>
</dbReference>
<keyword evidence="2 6" id="KW-0963">Cytoplasm</keyword>
<comment type="similarity">
    <text evidence="1 6">Belongs to the XseB family.</text>
</comment>
<dbReference type="EC" id="3.1.11.6" evidence="6"/>
<feature type="compositionally biased region" description="Basic and acidic residues" evidence="7">
    <location>
        <begin position="65"/>
        <end position="75"/>
    </location>
</feature>
<dbReference type="PANTHER" id="PTHR34137">
    <property type="entry name" value="EXODEOXYRIBONUCLEASE 7 SMALL SUBUNIT"/>
    <property type="match status" value="1"/>
</dbReference>
<dbReference type="Gene3D" id="1.10.287.1040">
    <property type="entry name" value="Exonuclease VII, small subunit"/>
    <property type="match status" value="1"/>
</dbReference>
<evidence type="ECO:0000313" key="8">
    <source>
        <dbReference type="EMBL" id="PWW82832.1"/>
    </source>
</evidence>
<keyword evidence="9" id="KW-1185">Reference proteome</keyword>
<keyword evidence="3 6" id="KW-0540">Nuclease</keyword>
<dbReference type="OrthoDB" id="598486at2"/>
<comment type="subunit">
    <text evidence="6">Heterooligomer composed of large and small subunits.</text>
</comment>
<protein>
    <recommendedName>
        <fullName evidence="6">Exodeoxyribonuclease 7 small subunit</fullName>
        <ecNumber evidence="6">3.1.11.6</ecNumber>
    </recommendedName>
    <alternativeName>
        <fullName evidence="6">Exodeoxyribonuclease VII small subunit</fullName>
        <shortName evidence="6">Exonuclease VII small subunit</shortName>
    </alternativeName>
</protein>
<evidence type="ECO:0000313" key="9">
    <source>
        <dbReference type="Proteomes" id="UP000246278"/>
    </source>
</evidence>
<feature type="region of interest" description="Disordered" evidence="7">
    <location>
        <begin position="60"/>
        <end position="82"/>
    </location>
</feature>
<comment type="catalytic activity">
    <reaction evidence="6">
        <text>Exonucleolytic cleavage in either 5'- to 3'- or 3'- to 5'-direction to yield nucleoside 5'-phosphates.</text>
        <dbReference type="EC" id="3.1.11.6"/>
    </reaction>
</comment>
<evidence type="ECO:0000256" key="2">
    <source>
        <dbReference type="ARBA" id="ARBA00022490"/>
    </source>
</evidence>
<keyword evidence="5 6" id="KW-0269">Exonuclease</keyword>
<dbReference type="GO" id="GO:0009318">
    <property type="term" value="C:exodeoxyribonuclease VII complex"/>
    <property type="evidence" value="ECO:0007669"/>
    <property type="project" value="UniProtKB-UniRule"/>
</dbReference>
<evidence type="ECO:0000256" key="1">
    <source>
        <dbReference type="ARBA" id="ARBA00009998"/>
    </source>
</evidence>
<evidence type="ECO:0000256" key="3">
    <source>
        <dbReference type="ARBA" id="ARBA00022722"/>
    </source>
</evidence>
<evidence type="ECO:0000256" key="6">
    <source>
        <dbReference type="HAMAP-Rule" id="MF_00337"/>
    </source>
</evidence>
<dbReference type="NCBIfam" id="TIGR01280">
    <property type="entry name" value="xseB"/>
    <property type="match status" value="1"/>
</dbReference>
<comment type="subcellular location">
    <subcellularLocation>
        <location evidence="6">Cytoplasm</location>
    </subcellularLocation>
</comment>
<reference evidence="9" key="1">
    <citation type="submission" date="2017-10" db="EMBL/GenBank/DDBJ databases">
        <authorList>
            <person name="Gaisin V.A."/>
            <person name="Rysina M.S."/>
            <person name="Grouzdev D.S."/>
        </authorList>
    </citation>
    <scope>NUCLEOTIDE SEQUENCE [LARGE SCALE GENOMIC DNA]</scope>
    <source>
        <strain evidence="9">V1</strain>
    </source>
</reference>
<dbReference type="EMBL" id="PDNZ01000002">
    <property type="protein sequence ID" value="PWW82832.1"/>
    <property type="molecule type" value="Genomic_DNA"/>
</dbReference>
<dbReference type="PANTHER" id="PTHR34137:SF1">
    <property type="entry name" value="EXODEOXYRIBONUCLEASE 7 SMALL SUBUNIT"/>
    <property type="match status" value="1"/>
</dbReference>
<keyword evidence="4 6" id="KW-0378">Hydrolase</keyword>
<dbReference type="GO" id="GO:0006308">
    <property type="term" value="P:DNA catabolic process"/>
    <property type="evidence" value="ECO:0007669"/>
    <property type="project" value="UniProtKB-UniRule"/>
</dbReference>
<organism evidence="8 9">
    <name type="scientific">Prosthecochloris marina</name>
    <dbReference type="NCBI Taxonomy" id="2017681"/>
    <lineage>
        <taxon>Bacteria</taxon>
        <taxon>Pseudomonadati</taxon>
        <taxon>Chlorobiota</taxon>
        <taxon>Chlorobiia</taxon>
        <taxon>Chlorobiales</taxon>
        <taxon>Chlorobiaceae</taxon>
        <taxon>Prosthecochloris</taxon>
    </lineage>
</organism>
<dbReference type="GO" id="GO:0008855">
    <property type="term" value="F:exodeoxyribonuclease VII activity"/>
    <property type="evidence" value="ECO:0007669"/>
    <property type="project" value="UniProtKB-UniRule"/>
</dbReference>
<evidence type="ECO:0000256" key="5">
    <source>
        <dbReference type="ARBA" id="ARBA00022839"/>
    </source>
</evidence>
<evidence type="ECO:0000256" key="4">
    <source>
        <dbReference type="ARBA" id="ARBA00022801"/>
    </source>
</evidence>
<proteinExistence type="inferred from homology"/>
<name>A0A317T844_9CHLB</name>